<dbReference type="HOGENOM" id="CLU_109463_0_1_1"/>
<evidence type="ECO:0000256" key="3">
    <source>
        <dbReference type="ARBA" id="ARBA00022989"/>
    </source>
</evidence>
<feature type="transmembrane region" description="Helical" evidence="5">
    <location>
        <begin position="87"/>
        <end position="108"/>
    </location>
</feature>
<feature type="transmembrane region" description="Helical" evidence="5">
    <location>
        <begin position="128"/>
        <end position="148"/>
    </location>
</feature>
<evidence type="ECO:0000256" key="4">
    <source>
        <dbReference type="ARBA" id="ARBA00023136"/>
    </source>
</evidence>
<evidence type="ECO:0000313" key="7">
    <source>
        <dbReference type="EMBL" id="GAA99821.1"/>
    </source>
</evidence>
<comment type="subcellular location">
    <subcellularLocation>
        <location evidence="1">Membrane</location>
        <topology evidence="1">Multi-pass membrane protein</topology>
    </subcellularLocation>
</comment>
<organism evidence="7 8">
    <name type="scientific">Mixia osmundae (strain CBS 9802 / IAM 14324 / JCM 22182 / KY 12970)</name>
    <dbReference type="NCBI Taxonomy" id="764103"/>
    <lineage>
        <taxon>Eukaryota</taxon>
        <taxon>Fungi</taxon>
        <taxon>Dikarya</taxon>
        <taxon>Basidiomycota</taxon>
        <taxon>Pucciniomycotina</taxon>
        <taxon>Mixiomycetes</taxon>
        <taxon>Mixiales</taxon>
        <taxon>Mixiaceae</taxon>
        <taxon>Mixia</taxon>
    </lineage>
</organism>
<keyword evidence="4 5" id="KW-0472">Membrane</keyword>
<keyword evidence="3 5" id="KW-1133">Transmembrane helix</keyword>
<comment type="caution">
    <text evidence="7">The sequence shown here is derived from an EMBL/GenBank/DDBJ whole genome shotgun (WGS) entry which is preliminary data.</text>
</comment>
<accession>G7EAG1</accession>
<dbReference type="OrthoDB" id="2117453at2759"/>
<reference evidence="7 8" key="1">
    <citation type="journal article" date="2011" name="J. Gen. Appl. Microbiol.">
        <title>Draft genome sequencing of the enigmatic basidiomycete Mixia osmundae.</title>
        <authorList>
            <person name="Nishida H."/>
            <person name="Nagatsuka Y."/>
            <person name="Sugiyama J."/>
        </authorList>
    </citation>
    <scope>NUCLEOTIDE SEQUENCE [LARGE SCALE GENOMIC DNA]</scope>
    <source>
        <strain evidence="8">CBS 9802 / IAM 14324 / JCM 22182 / KY 12970</strain>
    </source>
</reference>
<dbReference type="GO" id="GO:0016020">
    <property type="term" value="C:membrane"/>
    <property type="evidence" value="ECO:0007669"/>
    <property type="project" value="UniProtKB-SubCell"/>
</dbReference>
<proteinExistence type="predicted"/>
<evidence type="ECO:0000256" key="5">
    <source>
        <dbReference type="SAM" id="Phobius"/>
    </source>
</evidence>
<dbReference type="OMA" id="TYCGQLN"/>
<dbReference type="STRING" id="764103.G7EAG1"/>
<dbReference type="InterPro" id="IPR008253">
    <property type="entry name" value="Marvel"/>
</dbReference>
<dbReference type="EMBL" id="BABT02000240">
    <property type="protein sequence ID" value="GAA99821.1"/>
    <property type="molecule type" value="Genomic_DNA"/>
</dbReference>
<sequence length="194" mass="21167">MGAEDHVKRGHPIYFGVIIFFTFVELVQTGVLVGSYNRNNDYPSSLIEGSTRFLLFTALWSILFSIAYLVGFIIMTASPIFGALSHAAFLFLTWLFWLAGSAALTNGIGGSISCGTANIAHCHQLQSAVAFGWINFLLFTGAFVLSIFPRSSVCATASRARSSRVSKEGERLRVQSQIIVSIVKIHTPSCRPLL</sequence>
<reference evidence="7 8" key="2">
    <citation type="journal article" date="2012" name="Open Biol.">
        <title>Characteristics of nucleosomes and linker DNA regions on the genome of the basidiomycete Mixia osmundae revealed by mono- and dinucleosome mapping.</title>
        <authorList>
            <person name="Nishida H."/>
            <person name="Kondo S."/>
            <person name="Matsumoto T."/>
            <person name="Suzuki Y."/>
            <person name="Yoshikawa H."/>
            <person name="Taylor T.D."/>
            <person name="Sugiyama J."/>
        </authorList>
    </citation>
    <scope>NUCLEOTIDE SEQUENCE [LARGE SCALE GENOMIC DNA]</scope>
    <source>
        <strain evidence="8">CBS 9802 / IAM 14324 / JCM 22182 / KY 12970</strain>
    </source>
</reference>
<feature type="transmembrane region" description="Helical" evidence="5">
    <location>
        <begin position="12"/>
        <end position="33"/>
    </location>
</feature>
<feature type="transmembrane region" description="Helical" evidence="5">
    <location>
        <begin position="53"/>
        <end position="75"/>
    </location>
</feature>
<evidence type="ECO:0000313" key="8">
    <source>
        <dbReference type="Proteomes" id="UP000009131"/>
    </source>
</evidence>
<name>G7EAG1_MIXOS</name>
<dbReference type="Pfam" id="PF01284">
    <property type="entry name" value="MARVEL"/>
    <property type="match status" value="1"/>
</dbReference>
<evidence type="ECO:0000259" key="6">
    <source>
        <dbReference type="Pfam" id="PF01284"/>
    </source>
</evidence>
<dbReference type="AlphaFoldDB" id="G7EAG1"/>
<dbReference type="RefSeq" id="XP_014570934.1">
    <property type="nucleotide sequence ID" value="XM_014715448.1"/>
</dbReference>
<gene>
    <name evidence="7" type="primary">Mo06524</name>
    <name evidence="7" type="ORF">E5Q_06524</name>
</gene>
<evidence type="ECO:0000256" key="2">
    <source>
        <dbReference type="ARBA" id="ARBA00022692"/>
    </source>
</evidence>
<protein>
    <recommendedName>
        <fullName evidence="6">MARVEL domain-containing protein</fullName>
    </recommendedName>
</protein>
<dbReference type="InParanoid" id="G7EAG1"/>
<keyword evidence="2 5" id="KW-0812">Transmembrane</keyword>
<dbReference type="Proteomes" id="UP000009131">
    <property type="component" value="Unassembled WGS sequence"/>
</dbReference>
<keyword evidence="8" id="KW-1185">Reference proteome</keyword>
<evidence type="ECO:0000256" key="1">
    <source>
        <dbReference type="ARBA" id="ARBA00004141"/>
    </source>
</evidence>
<feature type="domain" description="MARVEL" evidence="6">
    <location>
        <begin position="15"/>
        <end position="145"/>
    </location>
</feature>
<dbReference type="eggNOG" id="ENOG502S522">
    <property type="taxonomic scope" value="Eukaryota"/>
</dbReference>